<dbReference type="PROSITE" id="PS00131">
    <property type="entry name" value="CARBOXYPEPT_SER_SER"/>
    <property type="match status" value="1"/>
</dbReference>
<dbReference type="RefSeq" id="WP_020952245.1">
    <property type="nucleotide sequence ID" value="NC_022049.1"/>
</dbReference>
<feature type="compositionally biased region" description="Polar residues" evidence="1">
    <location>
        <begin position="1"/>
        <end position="14"/>
    </location>
</feature>
<dbReference type="GO" id="GO:0009055">
    <property type="term" value="F:electron transfer activity"/>
    <property type="evidence" value="ECO:0007669"/>
    <property type="project" value="InterPro"/>
</dbReference>
<proteinExistence type="predicted"/>
<dbReference type="KEGG" id="pami:JCM7686_pAMI4p069"/>
<geneLocation type="plasmid" evidence="2 3">
    <name>pAMI4</name>
</geneLocation>
<sequence length="223" mass="23391">MRRDIATQSINQSPRRSHLTRASVCSAHSRLAPPLDRPEFWQALGDAAPAYLSGVVTKGMSAPLTIRGESYAGMVVPAVAGTSDEVLAEIGTWVLQELGKTGKTVTVSEITAARDGTLGPADLKAIRPKDLAMRGPFAFVAMRFAPVRFASMRAAATRLARLARSRSALACAALGLVASALPAAAEIAAAPAPSAGRPAAKYPVTRATARQDYILHYSDCHGL</sequence>
<dbReference type="PATRIC" id="fig|1367847.3.peg.3697"/>
<dbReference type="eggNOG" id="COG2010">
    <property type="taxonomic scope" value="Bacteria"/>
</dbReference>
<gene>
    <name evidence="2" type="ORF">JCM7686_pAMI4p069</name>
</gene>
<dbReference type="OrthoDB" id="70223at2"/>
<feature type="region of interest" description="Disordered" evidence="1">
    <location>
        <begin position="1"/>
        <end position="21"/>
    </location>
</feature>
<dbReference type="GO" id="GO:0020037">
    <property type="term" value="F:heme binding"/>
    <property type="evidence" value="ECO:0007669"/>
    <property type="project" value="InterPro"/>
</dbReference>
<dbReference type="InterPro" id="IPR036909">
    <property type="entry name" value="Cyt_c-like_dom_sf"/>
</dbReference>
<name>S5Y4U5_PARAH</name>
<organism evidence="2 3">
    <name type="scientific">Paracoccus aminophilus JCM 7686</name>
    <dbReference type="NCBI Taxonomy" id="1367847"/>
    <lineage>
        <taxon>Bacteria</taxon>
        <taxon>Pseudomonadati</taxon>
        <taxon>Pseudomonadota</taxon>
        <taxon>Alphaproteobacteria</taxon>
        <taxon>Rhodobacterales</taxon>
        <taxon>Paracoccaceae</taxon>
        <taxon>Paracoccus</taxon>
    </lineage>
</organism>
<dbReference type="AlphaFoldDB" id="S5Y4U5"/>
<dbReference type="Gene3D" id="1.10.760.10">
    <property type="entry name" value="Cytochrome c-like domain"/>
    <property type="match status" value="1"/>
</dbReference>
<keyword evidence="3" id="KW-1185">Reference proteome</keyword>
<reference evidence="2 3" key="1">
    <citation type="journal article" date="2014" name="BMC Genomics">
        <title>Architecture and functions of a multipartite genome of the methylotrophic bacterium Paracoccus aminophilus JCM 7686, containing primary and secondary chromids.</title>
        <authorList>
            <person name="Dziewit L."/>
            <person name="Czarnecki J."/>
            <person name="Wibberg D."/>
            <person name="Radlinska M."/>
            <person name="Mrozek P."/>
            <person name="Szymczak M."/>
            <person name="Schluter A."/>
            <person name="Puhler A."/>
            <person name="Bartosik D."/>
        </authorList>
    </citation>
    <scope>NUCLEOTIDE SEQUENCE [LARGE SCALE GENOMIC DNA]</scope>
    <source>
        <strain evidence="2">JCM 7686</strain>
        <plasmid evidence="3">Plasmid pAMI4</plasmid>
    </source>
</reference>
<dbReference type="EMBL" id="CP006652">
    <property type="protein sequence ID" value="AGT10760.1"/>
    <property type="molecule type" value="Genomic_DNA"/>
</dbReference>
<dbReference type="Proteomes" id="UP000015480">
    <property type="component" value="Plasmid pAMI4"/>
</dbReference>
<evidence type="ECO:0000313" key="3">
    <source>
        <dbReference type="Proteomes" id="UP000015480"/>
    </source>
</evidence>
<dbReference type="HOGENOM" id="CLU_1239174_0_0_5"/>
<protein>
    <submittedName>
        <fullName evidence="2">Uncharacterized protein</fullName>
    </submittedName>
</protein>
<evidence type="ECO:0000256" key="1">
    <source>
        <dbReference type="SAM" id="MobiDB-lite"/>
    </source>
</evidence>
<keyword evidence="2" id="KW-0614">Plasmid</keyword>
<dbReference type="GO" id="GO:0004185">
    <property type="term" value="F:serine-type carboxypeptidase activity"/>
    <property type="evidence" value="ECO:0007669"/>
    <property type="project" value="InterPro"/>
</dbReference>
<evidence type="ECO:0000313" key="2">
    <source>
        <dbReference type="EMBL" id="AGT10760.1"/>
    </source>
</evidence>
<accession>S5Y4U5</accession>
<dbReference type="InterPro" id="IPR018202">
    <property type="entry name" value="Ser_caboxypep_ser_AS"/>
</dbReference>